<gene>
    <name evidence="1" type="ORF">SAMN04487951_106230</name>
</gene>
<keyword evidence="1" id="KW-0547">Nucleotide-binding</keyword>
<proteinExistence type="predicted"/>
<dbReference type="GO" id="GO:0004386">
    <property type="term" value="F:helicase activity"/>
    <property type="evidence" value="ECO:0007669"/>
    <property type="project" value="UniProtKB-KW"/>
</dbReference>
<accession>A0A1H0CXB9</accession>
<keyword evidence="1" id="KW-0067">ATP-binding</keyword>
<dbReference type="AlphaFoldDB" id="A0A1H0CXB9"/>
<keyword evidence="1" id="KW-0378">Hydrolase</keyword>
<dbReference type="EMBL" id="FNII01000006">
    <property type="protein sequence ID" value="SDN62446.1"/>
    <property type="molecule type" value="Genomic_DNA"/>
</dbReference>
<keyword evidence="1" id="KW-0347">Helicase</keyword>
<keyword evidence="2" id="KW-1185">Reference proteome</keyword>
<evidence type="ECO:0000313" key="1">
    <source>
        <dbReference type="EMBL" id="SDN62446.1"/>
    </source>
</evidence>
<reference evidence="2" key="1">
    <citation type="submission" date="2016-10" db="EMBL/GenBank/DDBJ databases">
        <authorList>
            <person name="Varghese N."/>
            <person name="Submissions S."/>
        </authorList>
    </citation>
    <scope>NUCLEOTIDE SEQUENCE [LARGE SCALE GENOMIC DNA]</scope>
    <source>
        <strain evidence="2">CGMCC 1.6494</strain>
    </source>
</reference>
<evidence type="ECO:0000313" key="2">
    <source>
        <dbReference type="Proteomes" id="UP000199677"/>
    </source>
</evidence>
<protein>
    <submittedName>
        <fullName evidence="1">ATP-dependent DNA helicase RecG</fullName>
    </submittedName>
</protein>
<sequence>MRVETLELEGQLIARNHVPKSRQLVSTSDGLLQRRRLKMDGSPESVPFYPHEFVQRQSSIGVTDTSALVLENLASEDLDPIRCIRIRNAIKNYGGDQSLPPLADDELDGDLGLTTTVEGPLLLGNDMQLRQHLSPHGLAFQVLHGADVLINEF</sequence>
<organism evidence="1 2">
    <name type="scientific">Vreelandella arcis</name>
    <dbReference type="NCBI Taxonomy" id="416873"/>
    <lineage>
        <taxon>Bacteria</taxon>
        <taxon>Pseudomonadati</taxon>
        <taxon>Pseudomonadota</taxon>
        <taxon>Gammaproteobacteria</taxon>
        <taxon>Oceanospirillales</taxon>
        <taxon>Halomonadaceae</taxon>
        <taxon>Vreelandella</taxon>
    </lineage>
</organism>
<dbReference type="Proteomes" id="UP000199677">
    <property type="component" value="Unassembled WGS sequence"/>
</dbReference>
<name>A0A1H0CXB9_9GAMM</name>
<dbReference type="STRING" id="416873.SAMN04487951_106230"/>